<evidence type="ECO:0000259" key="1">
    <source>
        <dbReference type="Pfam" id="PF20150"/>
    </source>
</evidence>
<dbReference type="AlphaFoldDB" id="A0A553HLR1"/>
<name>A0A553HLR1_9PEZI</name>
<reference evidence="3" key="1">
    <citation type="submission" date="2019-06" db="EMBL/GenBank/DDBJ databases">
        <title>Draft genome sequence of the griseofulvin-producing fungus Xylaria cubensis strain G536.</title>
        <authorList>
            <person name="Mead M.E."/>
            <person name="Raja H.A."/>
            <person name="Steenwyk J.L."/>
            <person name="Knowles S.L."/>
            <person name="Oberlies N.H."/>
            <person name="Rokas A."/>
        </authorList>
    </citation>
    <scope>NUCLEOTIDE SEQUENCE [LARGE SCALE GENOMIC DNA]</scope>
    <source>
        <strain evidence="3">G536</strain>
    </source>
</reference>
<keyword evidence="3" id="KW-1185">Reference proteome</keyword>
<proteinExistence type="predicted"/>
<gene>
    <name evidence="2" type="ORF">FHL15_010234</name>
</gene>
<accession>A0A553HLR1</accession>
<dbReference type="InterPro" id="IPR045518">
    <property type="entry name" value="2EXR"/>
</dbReference>
<dbReference type="Proteomes" id="UP000319160">
    <property type="component" value="Unassembled WGS sequence"/>
</dbReference>
<dbReference type="PANTHER" id="PTHR35910:SF1">
    <property type="entry name" value="2EXR DOMAIN-CONTAINING PROTEIN"/>
    <property type="match status" value="1"/>
</dbReference>
<organism evidence="2 3">
    <name type="scientific">Xylaria flabelliformis</name>
    <dbReference type="NCBI Taxonomy" id="2512241"/>
    <lineage>
        <taxon>Eukaryota</taxon>
        <taxon>Fungi</taxon>
        <taxon>Dikarya</taxon>
        <taxon>Ascomycota</taxon>
        <taxon>Pezizomycotina</taxon>
        <taxon>Sordariomycetes</taxon>
        <taxon>Xylariomycetidae</taxon>
        <taxon>Xylariales</taxon>
        <taxon>Xylariaceae</taxon>
        <taxon>Xylaria</taxon>
    </lineage>
</organism>
<sequence length="410" mass="47430">MASQRHMQIINPVNKESGSFTLFSLLPPELRIEIWQLSLHRSRLINLELSPHRRSQYYSSCTTQNEREKIFSIKNYSITANGSQLLSKLLQVSNEARQAALQFYRIHLPCRFELDKKEGFGMLPFNPEYDILQVKIAARGYNFVEFLHDLRVHDPQGVGLLNLALDHDGVSNLMIIKLSNLDPAPRASFTDTMANLREFYFLCLENAGRIYLGPRGGIHTVTGFEIHRSRPIISTIPTFDRLKQDPRDDMTRDLSRVFVGTFDPRLMVWHWEYLLKKWQIHHLDRSPEYRFLVASGWGNGRMAEKMKKISDRDSAAEWLQDEDQVWGRGQQRHAAGILRRGGKVPVESPEELEHVPRPAIGFWLFPIEAIGPLPGPESLIDPEHFGFGWEPKRVVDMREHWPELCLTSMP</sequence>
<evidence type="ECO:0000313" key="3">
    <source>
        <dbReference type="Proteomes" id="UP000319160"/>
    </source>
</evidence>
<comment type="caution">
    <text evidence="2">The sequence shown here is derived from an EMBL/GenBank/DDBJ whole genome shotgun (WGS) entry which is preliminary data.</text>
</comment>
<feature type="domain" description="2EXR" evidence="1">
    <location>
        <begin position="20"/>
        <end position="132"/>
    </location>
</feature>
<dbReference type="OrthoDB" id="3469466at2759"/>
<evidence type="ECO:0000313" key="2">
    <source>
        <dbReference type="EMBL" id="TRX88891.1"/>
    </source>
</evidence>
<dbReference type="Pfam" id="PF20150">
    <property type="entry name" value="2EXR"/>
    <property type="match status" value="1"/>
</dbReference>
<dbReference type="STRING" id="2512241.A0A553HLR1"/>
<protein>
    <recommendedName>
        <fullName evidence="1">2EXR domain-containing protein</fullName>
    </recommendedName>
</protein>
<dbReference type="PANTHER" id="PTHR35910">
    <property type="entry name" value="2EXR DOMAIN-CONTAINING PROTEIN"/>
    <property type="match status" value="1"/>
</dbReference>
<dbReference type="EMBL" id="VFLP01000078">
    <property type="protein sequence ID" value="TRX88891.1"/>
    <property type="molecule type" value="Genomic_DNA"/>
</dbReference>